<dbReference type="GeneID" id="92714087"/>
<dbReference type="EMBL" id="FQZN01000033">
    <property type="protein sequence ID" value="SHJ51687.1"/>
    <property type="molecule type" value="Genomic_DNA"/>
</dbReference>
<evidence type="ECO:0000313" key="3">
    <source>
        <dbReference type="EMBL" id="SHJ51687.1"/>
    </source>
</evidence>
<feature type="domain" description="Schlafen group 3-like DNA/RNA helicase" evidence="2">
    <location>
        <begin position="261"/>
        <end position="606"/>
    </location>
</feature>
<dbReference type="eggNOG" id="COG0507">
    <property type="taxonomic scope" value="Bacteria"/>
</dbReference>
<evidence type="ECO:0008006" key="5">
    <source>
        <dbReference type="Google" id="ProtNLM"/>
    </source>
</evidence>
<name>A0A1M6JY80_9BACE</name>
<dbReference type="InterPro" id="IPR027417">
    <property type="entry name" value="P-loop_NTPase"/>
</dbReference>
<dbReference type="AlphaFoldDB" id="A0A1M6JY80"/>
<dbReference type="eggNOG" id="COG3410">
    <property type="taxonomic scope" value="Bacteria"/>
</dbReference>
<feature type="domain" description="Peptidase S24/S26A/S26B/S26C" evidence="1">
    <location>
        <begin position="671"/>
        <end position="781"/>
    </location>
</feature>
<protein>
    <recommendedName>
        <fullName evidence="5">DUF2075 domain-containing protein</fullName>
    </recommendedName>
</protein>
<dbReference type="Pfam" id="PF09848">
    <property type="entry name" value="SLFN-g3_helicase"/>
    <property type="match status" value="1"/>
</dbReference>
<dbReference type="InterPro" id="IPR036286">
    <property type="entry name" value="LexA/Signal_pep-like_sf"/>
</dbReference>
<proteinExistence type="predicted"/>
<dbReference type="Proteomes" id="UP000184192">
    <property type="component" value="Unassembled WGS sequence"/>
</dbReference>
<dbReference type="InterPro" id="IPR015927">
    <property type="entry name" value="Peptidase_S24_S26A/B/C"/>
</dbReference>
<reference evidence="4" key="1">
    <citation type="submission" date="2016-11" db="EMBL/GenBank/DDBJ databases">
        <authorList>
            <person name="Varghese N."/>
            <person name="Submissions S."/>
        </authorList>
    </citation>
    <scope>NUCLEOTIDE SEQUENCE [LARGE SCALE GENOMIC DNA]</scope>
    <source>
        <strain evidence="4">DSM 26884</strain>
    </source>
</reference>
<gene>
    <name evidence="3" type="ORF">SAMN05444350_1337</name>
</gene>
<keyword evidence="4" id="KW-1185">Reference proteome</keyword>
<dbReference type="Gene3D" id="2.10.109.10">
    <property type="entry name" value="Umud Fragment, subunit A"/>
    <property type="match status" value="1"/>
</dbReference>
<organism evidence="3 4">
    <name type="scientific">Bacteroides stercorirosoris</name>
    <dbReference type="NCBI Taxonomy" id="871324"/>
    <lineage>
        <taxon>Bacteria</taxon>
        <taxon>Pseudomonadati</taxon>
        <taxon>Bacteroidota</taxon>
        <taxon>Bacteroidia</taxon>
        <taxon>Bacteroidales</taxon>
        <taxon>Bacteroidaceae</taxon>
        <taxon>Bacteroides</taxon>
    </lineage>
</organism>
<evidence type="ECO:0000313" key="4">
    <source>
        <dbReference type="Proteomes" id="UP000184192"/>
    </source>
</evidence>
<dbReference type="InterPro" id="IPR039418">
    <property type="entry name" value="LexA-like"/>
</dbReference>
<dbReference type="InterPro" id="IPR018647">
    <property type="entry name" value="SLFN_3-like_DNA/RNA_helicase"/>
</dbReference>
<dbReference type="RefSeq" id="WP_073314628.1">
    <property type="nucleotide sequence ID" value="NZ_FQZN01000033.1"/>
</dbReference>
<accession>A0A1M6JY80</accession>
<dbReference type="SUPFAM" id="SSF52540">
    <property type="entry name" value="P-loop containing nucleoside triphosphate hydrolases"/>
    <property type="match status" value="1"/>
</dbReference>
<dbReference type="Gene3D" id="3.40.50.300">
    <property type="entry name" value="P-loop containing nucleotide triphosphate hydrolases"/>
    <property type="match status" value="1"/>
</dbReference>
<dbReference type="CDD" id="cd06529">
    <property type="entry name" value="S24_LexA-like"/>
    <property type="match status" value="1"/>
</dbReference>
<sequence>MIVYHASKKGFIRDVFNGNIADEIDHAFMAHLGRHTSPNEVRSWRNSMMYMYKVIDTPDIPDTSSIAIEYQIPLTSKRVDFIISGLDENQKGNIVIIELKQWEQAKLSSKSGVVQTRFQHGESEVTHPSYQAWSYAYMLTNYNETIREQQIELSPCAFLHNYQSDNIIANACYREYIEKAPVFFKSDAQKLQDFIKKRIKFGAKDDIIWLIDKGKLRPSKQLADTLLSMLHGNQEFVLLDDQKIVYETALELARNTASGKKHVLIVEGGPGTGKSVVAVNLLIQLTKEGLVAQYVSKNAAPRDVYTVKLSGSYQKSFINNLFVGSGSFIDAPANVFDALIIDEAHRLNLKSGLYGNLGENQILEIIRAAKFSVFFVDDRQRVHIKDIGSKKAIEKVAESCGAIAHYAKLSSQFRCNGSDGYLSWLDNTLQIKETANIHLSSEDYDFKIFSDPNELLDTIKVKNKINNRARVVAGYCWDWNSKKDPDAFDIVIPEFNFKKRWNLSSDKNLWIIGSNSVNEIGCIHTCQGLELDYIGVIVGKDMRYENNKVSTDVTQRSKHDQSVKGFKSLLKENKKQALQDADEIIKNTYRTLMTRGMKGCYVYFCDSALSQHFMNQLQPLHEERKEIRIEPEINDDVKYIDFLPLYSIKAACGYFGEGEIVDELGWIRVEGIGKLNRNMYIVQATGHSMEPIINDGDYCVFRANPAGSRQGKIVLAQHYNFYDADYTGGYSIKTYHSKKKQEGPENWTHEEIVLEPKNANYNPIIINEENSEEFRIVGEFVGTIKP</sequence>
<dbReference type="Pfam" id="PF00717">
    <property type="entry name" value="Peptidase_S24"/>
    <property type="match status" value="1"/>
</dbReference>
<evidence type="ECO:0000259" key="1">
    <source>
        <dbReference type="Pfam" id="PF00717"/>
    </source>
</evidence>
<dbReference type="SUPFAM" id="SSF51306">
    <property type="entry name" value="LexA/Signal peptidase"/>
    <property type="match status" value="1"/>
</dbReference>
<evidence type="ECO:0000259" key="2">
    <source>
        <dbReference type="Pfam" id="PF09848"/>
    </source>
</evidence>